<evidence type="ECO:0000313" key="2">
    <source>
        <dbReference type="EMBL" id="CAL6106341.1"/>
    </source>
</evidence>
<organism evidence="1">
    <name type="scientific">Hexamita inflata</name>
    <dbReference type="NCBI Taxonomy" id="28002"/>
    <lineage>
        <taxon>Eukaryota</taxon>
        <taxon>Metamonada</taxon>
        <taxon>Diplomonadida</taxon>
        <taxon>Hexamitidae</taxon>
        <taxon>Hexamitinae</taxon>
        <taxon>Hexamita</taxon>
    </lineage>
</organism>
<reference evidence="1" key="1">
    <citation type="submission" date="2023-06" db="EMBL/GenBank/DDBJ databases">
        <authorList>
            <person name="Kurt Z."/>
        </authorList>
    </citation>
    <scope>NUCLEOTIDE SEQUENCE</scope>
</reference>
<comment type="caution">
    <text evidence="1">The sequence shown here is derived from an EMBL/GenBank/DDBJ whole genome shotgun (WGS) entry which is preliminary data.</text>
</comment>
<sequence length="241" mass="28271">MYQYVFNLRLIDFQQLKCCFTNYLQNKVKYLLIGVNQTTSLNVFQSNWYIIVNYYNIINYQQQKEPDCGYKKDQVKSSSKNQGNECFATQSRLNLDAADFQRTKWKKYQGNGCKKRSKYADSSMGARLIDFSIKQMIYSRLSDFKDFLREINREAHSRIHPGPPSSVIQIMLIYRLVSRKKHTIFLFLVNYQLDQCQFPHFLKGPAIPSQITMISPEYCANGFDLNLSSLLIVCCLSYKQL</sequence>
<reference evidence="2 3" key="2">
    <citation type="submission" date="2024-07" db="EMBL/GenBank/DDBJ databases">
        <authorList>
            <person name="Akdeniz Z."/>
        </authorList>
    </citation>
    <scope>NUCLEOTIDE SEQUENCE [LARGE SCALE GENOMIC DNA]</scope>
</reference>
<evidence type="ECO:0000313" key="1">
    <source>
        <dbReference type="EMBL" id="CAI9924211.1"/>
    </source>
</evidence>
<keyword evidence="3" id="KW-1185">Reference proteome</keyword>
<name>A0AA86NRN4_9EUKA</name>
<evidence type="ECO:0000313" key="3">
    <source>
        <dbReference type="Proteomes" id="UP001642409"/>
    </source>
</evidence>
<gene>
    <name evidence="1" type="ORF">HINF_LOCUS11856</name>
    <name evidence="2" type="ORF">HINF_LOCUS73695</name>
</gene>
<dbReference type="Proteomes" id="UP001642409">
    <property type="component" value="Unassembled WGS sequence"/>
</dbReference>
<dbReference type="EMBL" id="CAXDID020000609">
    <property type="protein sequence ID" value="CAL6106341.1"/>
    <property type="molecule type" value="Genomic_DNA"/>
</dbReference>
<proteinExistence type="predicted"/>
<protein>
    <submittedName>
        <fullName evidence="2">Hypothetical_protein</fullName>
    </submittedName>
</protein>
<dbReference type="EMBL" id="CATOUU010000307">
    <property type="protein sequence ID" value="CAI9924211.1"/>
    <property type="molecule type" value="Genomic_DNA"/>
</dbReference>
<accession>A0AA86NRN4</accession>
<dbReference type="AlphaFoldDB" id="A0AA86NRN4"/>